<name>B5RK47_KLEV3</name>
<gene>
    <name evidence="1" type="ordered locus">KPK_A0123</name>
</gene>
<dbReference type="EMBL" id="CP000965">
    <property type="protein sequence ID" value="ACI12120.1"/>
    <property type="molecule type" value="Genomic_DNA"/>
</dbReference>
<dbReference type="AlphaFoldDB" id="B5RK47"/>
<protein>
    <submittedName>
        <fullName evidence="1">Uncharacterized protein</fullName>
    </submittedName>
</protein>
<geneLocation type="plasmid" evidence="1 2">
    <name>pKP187</name>
</geneLocation>
<evidence type="ECO:0000313" key="2">
    <source>
        <dbReference type="Proteomes" id="UP000001734"/>
    </source>
</evidence>
<keyword evidence="1" id="KW-0614">Plasmid</keyword>
<dbReference type="Proteomes" id="UP000001734">
    <property type="component" value="Plasmid pKP187"/>
</dbReference>
<accession>B5RK47</accession>
<reference evidence="1 2" key="1">
    <citation type="journal article" date="2008" name="PLoS Genet.">
        <title>Complete genome sequence of the N2-fixing broad host range endophyte Klebsiella pneumoniae 342 and virulence predictions verified in mice.</title>
        <authorList>
            <person name="Fouts D.E."/>
            <person name="Tyler H.L."/>
            <person name="DeBoy R.T."/>
            <person name="Daugherty S."/>
            <person name="Ren Q."/>
            <person name="Badger J.H."/>
            <person name="Durkin A.S."/>
            <person name="Huot H."/>
            <person name="Shrivastava S."/>
            <person name="Kothari S."/>
            <person name="Dodson R.J."/>
            <person name="Mohamoud Y."/>
            <person name="Khouri H."/>
            <person name="Roesch L.F."/>
            <person name="Krogfelt K.A."/>
            <person name="Struve C."/>
            <person name="Triplett E.W."/>
            <person name="Methe B.A."/>
        </authorList>
    </citation>
    <scope>NUCLEOTIDE SEQUENCE [LARGE SCALE GENOMIC DNA]</scope>
    <source>
        <strain evidence="1 2">342</strain>
        <plasmid evidence="2">Plasmid pKP187</plasmid>
    </source>
</reference>
<dbReference type="BioCyc" id="KPNE507522:GI0B-5657-MONOMER"/>
<dbReference type="HOGENOM" id="CLU_3026295_0_0_6"/>
<dbReference type="KEGG" id="kpe:KPK_A0123"/>
<proteinExistence type="predicted"/>
<organism evidence="1 2">
    <name type="scientific">Klebsiella variicola (strain 342)</name>
    <name type="common">Klebsiella pneumoniae</name>
    <dbReference type="NCBI Taxonomy" id="507522"/>
    <lineage>
        <taxon>Bacteria</taxon>
        <taxon>Pseudomonadati</taxon>
        <taxon>Pseudomonadota</taxon>
        <taxon>Gammaproteobacteria</taxon>
        <taxon>Enterobacterales</taxon>
        <taxon>Enterobacteriaceae</taxon>
        <taxon>Klebsiella/Raoultella group</taxon>
        <taxon>Klebsiella</taxon>
        <taxon>Klebsiella pneumoniae complex</taxon>
    </lineage>
</organism>
<evidence type="ECO:0000313" key="1">
    <source>
        <dbReference type="EMBL" id="ACI12120.1"/>
    </source>
</evidence>
<sequence length="55" mass="6509">MHRVIIVIDIFNNYRMMGANREKSRIHFSGGQDSRPASSDKTLRTIKARVYHRDY</sequence>